<evidence type="ECO:0000256" key="1">
    <source>
        <dbReference type="SAM" id="MobiDB-lite"/>
    </source>
</evidence>
<keyword evidence="3" id="KW-1185">Reference proteome</keyword>
<dbReference type="EMBL" id="JABELX010000006">
    <property type="protein sequence ID" value="NNH72037.1"/>
    <property type="molecule type" value="Genomic_DNA"/>
</dbReference>
<feature type="region of interest" description="Disordered" evidence="1">
    <location>
        <begin position="47"/>
        <end position="72"/>
    </location>
</feature>
<evidence type="ECO:0000313" key="3">
    <source>
        <dbReference type="Proteomes" id="UP000586827"/>
    </source>
</evidence>
<reference evidence="2 3" key="1">
    <citation type="submission" date="2020-05" db="EMBL/GenBank/DDBJ databases">
        <title>MicrobeNet Type strains.</title>
        <authorList>
            <person name="Nicholson A.C."/>
        </authorList>
    </citation>
    <scope>NUCLEOTIDE SEQUENCE [LARGE SCALE GENOMIC DNA]</scope>
    <source>
        <strain evidence="2 3">JCM 3224</strain>
    </source>
</reference>
<proteinExistence type="predicted"/>
<organism evidence="2 3">
    <name type="scientific">Nocardia uniformis</name>
    <dbReference type="NCBI Taxonomy" id="53432"/>
    <lineage>
        <taxon>Bacteria</taxon>
        <taxon>Bacillati</taxon>
        <taxon>Actinomycetota</taxon>
        <taxon>Actinomycetes</taxon>
        <taxon>Mycobacteriales</taxon>
        <taxon>Nocardiaceae</taxon>
        <taxon>Nocardia</taxon>
    </lineage>
</organism>
<dbReference type="RefSeq" id="WP_067527304.1">
    <property type="nucleotide sequence ID" value="NZ_JABELX010000006.1"/>
</dbReference>
<name>A0A849C824_9NOCA</name>
<evidence type="ECO:0000313" key="2">
    <source>
        <dbReference type="EMBL" id="NNH72037.1"/>
    </source>
</evidence>
<protein>
    <submittedName>
        <fullName evidence="2">Uncharacterized protein</fullName>
    </submittedName>
</protein>
<gene>
    <name evidence="2" type="ORF">HLB23_19610</name>
</gene>
<accession>A0A849C824</accession>
<feature type="compositionally biased region" description="Low complexity" evidence="1">
    <location>
        <begin position="47"/>
        <end position="70"/>
    </location>
</feature>
<dbReference type="Proteomes" id="UP000586827">
    <property type="component" value="Unassembled WGS sequence"/>
</dbReference>
<comment type="caution">
    <text evidence="2">The sequence shown here is derived from an EMBL/GenBank/DDBJ whole genome shotgun (WGS) entry which is preliminary data.</text>
</comment>
<dbReference type="AlphaFoldDB" id="A0A849C824"/>
<sequence>MTAVSDRAARFFGTAAGSTAWGRAARAPRAVTATDLVAPRAAPQYPTATAALPPVVASSRADSPRTAAEAAADRRRAVALQPRVHDAVVRKHRVFDREAASALSHAATKEKHMTVVFDRAVRPTGVRSGGGTDESRAARAIGTGTAMAEPGI</sequence>